<dbReference type="EMBL" id="JBBMFA010000094">
    <property type="protein sequence ID" value="MEQ2520633.1"/>
    <property type="molecule type" value="Genomic_DNA"/>
</dbReference>
<accession>A0ABV1GGF0</accession>
<evidence type="ECO:0008006" key="4">
    <source>
        <dbReference type="Google" id="ProtNLM"/>
    </source>
</evidence>
<keyword evidence="1" id="KW-0732">Signal</keyword>
<gene>
    <name evidence="2" type="ORF">WMO24_09360</name>
</gene>
<dbReference type="RefSeq" id="WP_349216179.1">
    <property type="nucleotide sequence ID" value="NZ_JBBMFA010000094.1"/>
</dbReference>
<sequence length="91" mass="10520">MRRWAICVAGLAVCLLACGTPQPQKTTQDLHGQLYALALQKEPKARWHCRVQWKGEQAWGTACSEQSRLYALWRLNDGWELEYLMDVQTEN</sequence>
<dbReference type="Proteomes" id="UP001477672">
    <property type="component" value="Unassembled WGS sequence"/>
</dbReference>
<evidence type="ECO:0000313" key="3">
    <source>
        <dbReference type="Proteomes" id="UP001477672"/>
    </source>
</evidence>
<comment type="caution">
    <text evidence="2">The sequence shown here is derived from an EMBL/GenBank/DDBJ whole genome shotgun (WGS) entry which is preliminary data.</text>
</comment>
<evidence type="ECO:0000313" key="2">
    <source>
        <dbReference type="EMBL" id="MEQ2520633.1"/>
    </source>
</evidence>
<keyword evidence="3" id="KW-1185">Reference proteome</keyword>
<protein>
    <recommendedName>
        <fullName evidence="4">Lipoprotein</fullName>
    </recommendedName>
</protein>
<feature type="signal peptide" evidence="1">
    <location>
        <begin position="1"/>
        <end position="19"/>
    </location>
</feature>
<reference evidence="2 3" key="1">
    <citation type="submission" date="2024-03" db="EMBL/GenBank/DDBJ databases">
        <title>Human intestinal bacterial collection.</title>
        <authorList>
            <person name="Pauvert C."/>
            <person name="Hitch T.C.A."/>
            <person name="Clavel T."/>
        </authorList>
    </citation>
    <scope>NUCLEOTIDE SEQUENCE [LARGE SCALE GENOMIC DNA]</scope>
    <source>
        <strain evidence="2 3">CLA-JM-H11</strain>
    </source>
</reference>
<name>A0ABV1GGF0_9FIRM</name>
<organism evidence="2 3">
    <name type="scientific">Ruthenibacterium intestinale</name>
    <dbReference type="NCBI Taxonomy" id="3133163"/>
    <lineage>
        <taxon>Bacteria</taxon>
        <taxon>Bacillati</taxon>
        <taxon>Bacillota</taxon>
        <taxon>Clostridia</taxon>
        <taxon>Eubacteriales</taxon>
        <taxon>Oscillospiraceae</taxon>
        <taxon>Ruthenibacterium</taxon>
    </lineage>
</organism>
<evidence type="ECO:0000256" key="1">
    <source>
        <dbReference type="SAM" id="SignalP"/>
    </source>
</evidence>
<proteinExistence type="predicted"/>
<feature type="chain" id="PRO_5045846465" description="Lipoprotein" evidence="1">
    <location>
        <begin position="20"/>
        <end position="91"/>
    </location>
</feature>